<evidence type="ECO:0000313" key="4">
    <source>
        <dbReference type="Proteomes" id="UP001479933"/>
    </source>
</evidence>
<evidence type="ECO:0000313" key="3">
    <source>
        <dbReference type="EMBL" id="WYY08448.1"/>
    </source>
</evidence>
<dbReference type="Proteomes" id="UP001479933">
    <property type="component" value="Chromosome"/>
</dbReference>
<organism evidence="3 4">
    <name type="scientific">Gordonia hydrophobica</name>
    <dbReference type="NCBI Taxonomy" id="40516"/>
    <lineage>
        <taxon>Bacteria</taxon>
        <taxon>Bacillati</taxon>
        <taxon>Actinomycetota</taxon>
        <taxon>Actinomycetes</taxon>
        <taxon>Mycobacteriales</taxon>
        <taxon>Gordoniaceae</taxon>
        <taxon>Gordonia</taxon>
    </lineage>
</organism>
<evidence type="ECO:0000256" key="1">
    <source>
        <dbReference type="SAM" id="MobiDB-lite"/>
    </source>
</evidence>
<dbReference type="EMBL" id="CP136137">
    <property type="protein sequence ID" value="WYY08448.1"/>
    <property type="molecule type" value="Genomic_DNA"/>
</dbReference>
<feature type="region of interest" description="Disordered" evidence="1">
    <location>
        <begin position="113"/>
        <end position="193"/>
    </location>
</feature>
<sequence>MTDRDQPETPDTTTPAGGSDTPADRPEAGDATAATEPIATEPIATGPIAAGPTATGPAAAEPGPAAQPAPVPAAAEPVDNRIRVKRSWIVAGAGVSAAALLGAGFGLGYITADQTGNHGDHSQRYERSEVMRGFSGEVPGNEFGPGRRWRVTPPNGDGQDSDGQNPEGQTPTAPGQQNQNPQTTAPQTPGTAS</sequence>
<proteinExistence type="predicted"/>
<reference evidence="3 4" key="1">
    <citation type="journal article" date="2023" name="Virus Evol.">
        <title>Computational host range prediction-The good, the bad, and the ugly.</title>
        <authorList>
            <person name="Howell A.A."/>
            <person name="Versoza C.J."/>
            <person name="Pfeifer S.P."/>
        </authorList>
    </citation>
    <scope>NUCLEOTIDE SEQUENCE [LARGE SCALE GENOMIC DNA]</scope>
    <source>
        <strain evidence="3 4">1610/1b</strain>
    </source>
</reference>
<feature type="region of interest" description="Disordered" evidence="1">
    <location>
        <begin position="1"/>
        <end position="74"/>
    </location>
</feature>
<feature type="transmembrane region" description="Helical" evidence="2">
    <location>
        <begin position="88"/>
        <end position="110"/>
    </location>
</feature>
<dbReference type="RefSeq" id="WP_066168994.1">
    <property type="nucleotide sequence ID" value="NZ_CP136137.1"/>
</dbReference>
<keyword evidence="2" id="KW-0812">Transmembrane</keyword>
<feature type="compositionally biased region" description="Basic and acidic residues" evidence="1">
    <location>
        <begin position="118"/>
        <end position="130"/>
    </location>
</feature>
<name>A0ABZ2U3Z1_9ACTN</name>
<feature type="compositionally biased region" description="Low complexity" evidence="1">
    <location>
        <begin position="168"/>
        <end position="193"/>
    </location>
</feature>
<gene>
    <name evidence="3" type="ORF">RVF87_05065</name>
</gene>
<keyword evidence="2" id="KW-0472">Membrane</keyword>
<evidence type="ECO:0000256" key="2">
    <source>
        <dbReference type="SAM" id="Phobius"/>
    </source>
</evidence>
<keyword evidence="2" id="KW-1133">Transmembrane helix</keyword>
<feature type="compositionally biased region" description="Low complexity" evidence="1">
    <location>
        <begin position="31"/>
        <end position="64"/>
    </location>
</feature>
<keyword evidence="4" id="KW-1185">Reference proteome</keyword>
<accession>A0ABZ2U3Z1</accession>
<protein>
    <submittedName>
        <fullName evidence="3">Uncharacterized protein</fullName>
    </submittedName>
</protein>